<feature type="domain" description="Peptidase S33 tripeptidyl aminopeptidase-like C-terminal" evidence="6">
    <location>
        <begin position="419"/>
        <end position="521"/>
    </location>
</feature>
<organism evidence="7 8">
    <name type="scientific">Nocardiopsis tropica</name>
    <dbReference type="NCBI Taxonomy" id="109330"/>
    <lineage>
        <taxon>Bacteria</taxon>
        <taxon>Bacillati</taxon>
        <taxon>Actinomycetota</taxon>
        <taxon>Actinomycetes</taxon>
        <taxon>Streptosporangiales</taxon>
        <taxon>Nocardiopsidaceae</taxon>
        <taxon>Nocardiopsis</taxon>
    </lineage>
</organism>
<evidence type="ECO:0000313" key="7">
    <source>
        <dbReference type="EMBL" id="MEE2049905.1"/>
    </source>
</evidence>
<dbReference type="GO" id="GO:0016787">
    <property type="term" value="F:hydrolase activity"/>
    <property type="evidence" value="ECO:0007669"/>
    <property type="project" value="UniProtKB-KW"/>
</dbReference>
<evidence type="ECO:0000256" key="2">
    <source>
        <dbReference type="ARBA" id="ARBA00022729"/>
    </source>
</evidence>
<dbReference type="Gene3D" id="3.40.50.1820">
    <property type="entry name" value="alpha/beta hydrolase"/>
    <property type="match status" value="1"/>
</dbReference>
<dbReference type="InterPro" id="IPR029058">
    <property type="entry name" value="AB_hydrolase_fold"/>
</dbReference>
<proteinExistence type="inferred from homology"/>
<dbReference type="PANTHER" id="PTHR43248">
    <property type="entry name" value="2-SUCCINYL-6-HYDROXY-2,4-CYCLOHEXADIENE-1-CARBOXYLATE SYNTHASE"/>
    <property type="match status" value="1"/>
</dbReference>
<comment type="similarity">
    <text evidence="1">Belongs to the peptidase S33 family.</text>
</comment>
<feature type="chain" id="PRO_5045805531" evidence="4">
    <location>
        <begin position="19"/>
        <end position="524"/>
    </location>
</feature>
<keyword evidence="2 4" id="KW-0732">Signal</keyword>
<evidence type="ECO:0000256" key="4">
    <source>
        <dbReference type="SAM" id="SignalP"/>
    </source>
</evidence>
<gene>
    <name evidence="7" type="ORF">Q8A49_05285</name>
</gene>
<dbReference type="Pfam" id="PF08386">
    <property type="entry name" value="Abhydrolase_4"/>
    <property type="match status" value="1"/>
</dbReference>
<comment type="caution">
    <text evidence="7">The sequence shown here is derived from an EMBL/GenBank/DDBJ whole genome shotgun (WGS) entry which is preliminary data.</text>
</comment>
<protein>
    <submittedName>
        <fullName evidence="7">Alpha/beta hydrolase</fullName>
    </submittedName>
</protein>
<dbReference type="InterPro" id="IPR051601">
    <property type="entry name" value="Serine_prot/Carboxylest_S33"/>
</dbReference>
<dbReference type="SUPFAM" id="SSF53474">
    <property type="entry name" value="alpha/beta-Hydrolases"/>
    <property type="match status" value="1"/>
</dbReference>
<evidence type="ECO:0000313" key="8">
    <source>
        <dbReference type="Proteomes" id="UP001348641"/>
    </source>
</evidence>
<feature type="signal peptide" evidence="4">
    <location>
        <begin position="1"/>
        <end position="18"/>
    </location>
</feature>
<sequence>MPAGAAAAVLLLAGCSSAPPGEEGPFAGQEVRWRACYDERQVGELAGWGADAAWLETLECGTVAVPLDHDRPDGTVLEIALIRAPATGPEEERLGSLVLNPGGPGVSGIEMLDFPYFGDEVRAAFDLVSFDPRGVGESGGFACGDRYVLDDAFRRVADTDPEDLTDVELQPLEDAARRYAEACTEAVGEEFLAHLGTVNVVRDLDIVRDALGDERLSFVGYSYGTHIGALYAEMFPANTRALVLDGAVETELSNAGIALDQVAAHQNTWDMFAAHCAAEADGCPFAGAAPEGGGADARMQELLAGLDREPAEVEGIPVDGETLLQMIGTELYHEESWDYLAALLAALDADDGEGTARHLGELYDNTFGKYEDVDPEDVDPRLEHQDANAVFTAVNCADRADPEDVAAYRDAADRAAELSPLFGPDLVWEQLPCAYWPESEEAPTGITAPDAPPIVVIGTVGDPATPYAWAEELADQLETGVLVTYEGAGHTLYGKERSPCVDRPVDAYLLTGEAPRSGLTCPRA</sequence>
<evidence type="ECO:0000259" key="5">
    <source>
        <dbReference type="Pfam" id="PF00561"/>
    </source>
</evidence>
<evidence type="ECO:0000259" key="6">
    <source>
        <dbReference type="Pfam" id="PF08386"/>
    </source>
</evidence>
<name>A0ABU7KKT2_9ACTN</name>
<accession>A0ABU7KKT2</accession>
<dbReference type="Pfam" id="PF00561">
    <property type="entry name" value="Abhydrolase_1"/>
    <property type="match status" value="1"/>
</dbReference>
<keyword evidence="3 7" id="KW-0378">Hydrolase</keyword>
<evidence type="ECO:0000256" key="3">
    <source>
        <dbReference type="ARBA" id="ARBA00022801"/>
    </source>
</evidence>
<dbReference type="Proteomes" id="UP001348641">
    <property type="component" value="Unassembled WGS sequence"/>
</dbReference>
<feature type="domain" description="AB hydrolase-1" evidence="5">
    <location>
        <begin position="97"/>
        <end position="278"/>
    </location>
</feature>
<reference evidence="7 8" key="1">
    <citation type="submission" date="2023-07" db="EMBL/GenBank/DDBJ databases">
        <authorList>
            <person name="Girao M."/>
            <person name="Carvalho M.F."/>
        </authorList>
    </citation>
    <scope>NUCLEOTIDE SEQUENCE [LARGE SCALE GENOMIC DNA]</scope>
    <source>
        <strain evidence="7 8">66/93</strain>
    </source>
</reference>
<dbReference type="PANTHER" id="PTHR43248:SF29">
    <property type="entry name" value="TRIPEPTIDYL AMINOPEPTIDASE"/>
    <property type="match status" value="1"/>
</dbReference>
<dbReference type="InterPro" id="IPR000073">
    <property type="entry name" value="AB_hydrolase_1"/>
</dbReference>
<dbReference type="RefSeq" id="WP_330157210.1">
    <property type="nucleotide sequence ID" value="NZ_BAAAJA010000043.1"/>
</dbReference>
<dbReference type="InterPro" id="IPR013595">
    <property type="entry name" value="Pept_S33_TAP-like_C"/>
</dbReference>
<evidence type="ECO:0000256" key="1">
    <source>
        <dbReference type="ARBA" id="ARBA00010088"/>
    </source>
</evidence>
<dbReference type="EMBL" id="JAUUCC010000009">
    <property type="protein sequence ID" value="MEE2049905.1"/>
    <property type="molecule type" value="Genomic_DNA"/>
</dbReference>